<evidence type="ECO:0000259" key="3">
    <source>
        <dbReference type="SMART" id="SM00939"/>
    </source>
</evidence>
<accession>A0ABU0A055</accession>
<keyword evidence="5" id="KW-1185">Reference proteome</keyword>
<dbReference type="Gene3D" id="3.40.50.1820">
    <property type="entry name" value="alpha/beta hydrolase"/>
    <property type="match status" value="1"/>
</dbReference>
<dbReference type="RefSeq" id="WP_307329659.1">
    <property type="nucleotide sequence ID" value="NZ_JAUSUG010000020.1"/>
</dbReference>
<dbReference type="PANTHER" id="PTHR43056">
    <property type="entry name" value="PEPTIDASE S9 PROLYL OLIGOPEPTIDASE"/>
    <property type="match status" value="1"/>
</dbReference>
<evidence type="ECO:0000256" key="2">
    <source>
        <dbReference type="SAM" id="MobiDB-lite"/>
    </source>
</evidence>
<sequence length="556" mass="63518">MSVSKFETIVYRNIRIPMRDGITLSADIYRPKEDGEYPAIVVRTPYLKTSQVIHDTGTYFAEHGYAVVYMDVRGRGDSDGEFVPYRNDGIDGYDSIEWVAEQPWCTGAVGTMGGSYLGRIQWLTALTKPPHLKAMISAVTPSDPFVEWPTGLPNTQHICWTFMTSGRVMQNINAVDWQTVYDHLPFTTMDEAAGFISEQWREEVSHTQLDDYWKHICYQDKFDQMDVPALHVSGWYDDEQIGTPLNFMGMTNNGETEHARKNQKMLMGPWPHQINRSTKLDDLDFGASSLIDLNAYQRRWFDYWLKGIDNGIMDEPAIDMFVMGENKWRKEKEWPLARTEWTKFYLHSKGNANSRFGDGVLSTTPPTGEEVAGQDEYDYDPKNPVPFITDLVSHQIGGPDDYAAVERRDDVLVYTTEPLEEDVEVTGPVKAHIFASSDAKDTDFMVKLLDVRPSGFAQRLTDGMVRARFREGMEKQVLMEPGTIYPFEIDCWNTSHVFKKGHRIRIEVASSAFPKYDRNLNTGDVLGQTTEMKVAHQTIYHDEEHPSAIVLPIIPK</sequence>
<dbReference type="InterPro" id="IPR008979">
    <property type="entry name" value="Galactose-bd-like_sf"/>
</dbReference>
<evidence type="ECO:0000313" key="4">
    <source>
        <dbReference type="EMBL" id="MDQ0256866.1"/>
    </source>
</evidence>
<dbReference type="Gene3D" id="1.10.3020.10">
    <property type="entry name" value="alpha-amino acid ester hydrolase ( Helical cap domain)"/>
    <property type="match status" value="1"/>
</dbReference>
<dbReference type="InterPro" id="IPR005674">
    <property type="entry name" value="CocE/Ser_esterase"/>
</dbReference>
<dbReference type="SMART" id="SM00939">
    <property type="entry name" value="PepX_C"/>
    <property type="match status" value="1"/>
</dbReference>
<evidence type="ECO:0000313" key="5">
    <source>
        <dbReference type="Proteomes" id="UP001230005"/>
    </source>
</evidence>
<proteinExistence type="predicted"/>
<gene>
    <name evidence="4" type="ORF">J2S74_004288</name>
</gene>
<dbReference type="Pfam" id="PF08530">
    <property type="entry name" value="PepX_C"/>
    <property type="match status" value="1"/>
</dbReference>
<dbReference type="InterPro" id="IPR050585">
    <property type="entry name" value="Xaa-Pro_dipeptidyl-ppase/CocE"/>
</dbReference>
<dbReference type="Gene3D" id="2.60.120.260">
    <property type="entry name" value="Galactose-binding domain-like"/>
    <property type="match status" value="1"/>
</dbReference>
<dbReference type="GO" id="GO:0016787">
    <property type="term" value="F:hydrolase activity"/>
    <property type="evidence" value="ECO:0007669"/>
    <property type="project" value="UniProtKB-KW"/>
</dbReference>
<comment type="caution">
    <text evidence="4">The sequence shown here is derived from an EMBL/GenBank/DDBJ whole genome shotgun (WGS) entry which is preliminary data.</text>
</comment>
<dbReference type="Pfam" id="PF02129">
    <property type="entry name" value="Peptidase_S15"/>
    <property type="match status" value="1"/>
</dbReference>
<feature type="domain" description="Xaa-Pro dipeptidyl-peptidase C-terminal" evidence="3">
    <location>
        <begin position="298"/>
        <end position="550"/>
    </location>
</feature>
<evidence type="ECO:0000256" key="1">
    <source>
        <dbReference type="ARBA" id="ARBA00022801"/>
    </source>
</evidence>
<feature type="region of interest" description="Disordered" evidence="2">
    <location>
        <begin position="356"/>
        <end position="376"/>
    </location>
</feature>
<organism evidence="4 5">
    <name type="scientific">Evansella vedderi</name>
    <dbReference type="NCBI Taxonomy" id="38282"/>
    <lineage>
        <taxon>Bacteria</taxon>
        <taxon>Bacillati</taxon>
        <taxon>Bacillota</taxon>
        <taxon>Bacilli</taxon>
        <taxon>Bacillales</taxon>
        <taxon>Bacillaceae</taxon>
        <taxon>Evansella</taxon>
    </lineage>
</organism>
<dbReference type="Proteomes" id="UP001230005">
    <property type="component" value="Unassembled WGS sequence"/>
</dbReference>
<keyword evidence="1 4" id="KW-0378">Hydrolase</keyword>
<dbReference type="EMBL" id="JAUSUG010000020">
    <property type="protein sequence ID" value="MDQ0256866.1"/>
    <property type="molecule type" value="Genomic_DNA"/>
</dbReference>
<dbReference type="SUPFAM" id="SSF49785">
    <property type="entry name" value="Galactose-binding domain-like"/>
    <property type="match status" value="1"/>
</dbReference>
<dbReference type="InterPro" id="IPR000383">
    <property type="entry name" value="Xaa-Pro-like_dom"/>
</dbReference>
<dbReference type="InterPro" id="IPR013736">
    <property type="entry name" value="Xaa-Pro_dipept_C"/>
</dbReference>
<dbReference type="SUPFAM" id="SSF53474">
    <property type="entry name" value="alpha/beta-Hydrolases"/>
    <property type="match status" value="1"/>
</dbReference>
<dbReference type="PANTHER" id="PTHR43056:SF10">
    <property type="entry name" value="COCE_NOND FAMILY, PUTATIVE (AFU_ORTHOLOGUE AFUA_7G00600)-RELATED"/>
    <property type="match status" value="1"/>
</dbReference>
<reference evidence="4 5" key="1">
    <citation type="submission" date="2023-07" db="EMBL/GenBank/DDBJ databases">
        <title>Genomic Encyclopedia of Type Strains, Phase IV (KMG-IV): sequencing the most valuable type-strain genomes for metagenomic binning, comparative biology and taxonomic classification.</title>
        <authorList>
            <person name="Goeker M."/>
        </authorList>
    </citation>
    <scope>NUCLEOTIDE SEQUENCE [LARGE SCALE GENOMIC DNA]</scope>
    <source>
        <strain evidence="4 5">DSM 9768</strain>
    </source>
</reference>
<name>A0ABU0A055_9BACI</name>
<dbReference type="NCBIfam" id="TIGR00976">
    <property type="entry name" value="CocE_NonD"/>
    <property type="match status" value="1"/>
</dbReference>
<protein>
    <submittedName>
        <fullName evidence="4">CocE/NonD family hydrolase</fullName>
    </submittedName>
</protein>
<dbReference type="InterPro" id="IPR029058">
    <property type="entry name" value="AB_hydrolase_fold"/>
</dbReference>